<dbReference type="EMBL" id="JBAHYK010000138">
    <property type="protein sequence ID" value="KAL0577781.1"/>
    <property type="molecule type" value="Genomic_DNA"/>
</dbReference>
<comment type="caution">
    <text evidence="2">The sequence shown here is derived from an EMBL/GenBank/DDBJ whole genome shotgun (WGS) entry which is preliminary data.</text>
</comment>
<dbReference type="InterPro" id="IPR021054">
    <property type="entry name" value="Cell_wall_mannoprotein_1"/>
</dbReference>
<feature type="signal peptide" evidence="1">
    <location>
        <begin position="1"/>
        <end position="23"/>
    </location>
</feature>
<proteinExistence type="predicted"/>
<dbReference type="Pfam" id="PF12296">
    <property type="entry name" value="HsbA"/>
    <property type="match status" value="1"/>
</dbReference>
<evidence type="ECO:0000313" key="3">
    <source>
        <dbReference type="Proteomes" id="UP001465976"/>
    </source>
</evidence>
<reference evidence="2 3" key="1">
    <citation type="submission" date="2024-02" db="EMBL/GenBank/DDBJ databases">
        <title>A draft genome for the cacao thread blight pathogen Marasmius crinis-equi.</title>
        <authorList>
            <person name="Cohen S.P."/>
            <person name="Baruah I.K."/>
            <person name="Amoako-Attah I."/>
            <person name="Bukari Y."/>
            <person name="Meinhardt L.W."/>
            <person name="Bailey B.A."/>
        </authorList>
    </citation>
    <scope>NUCLEOTIDE SEQUENCE [LARGE SCALE GENOMIC DNA]</scope>
    <source>
        <strain evidence="2 3">GH-76</strain>
    </source>
</reference>
<sequence length="179" mass="18038">MKFFTVLTLAALALATPLKRTVAQVEADIAQISSQVNALDSSINAFPNSGGTLAQALAIHNSATTLVTTIQKGTTDVNATPQPSEADSQTILNSVQAIVPAITSGLQAIVAKKPAFDALPLGGVSALVKQDLANLATATTGFENGLIAKAPADLKSQAQNIANTVNAALASAQAAYASA</sequence>
<dbReference type="Proteomes" id="UP001465976">
    <property type="component" value="Unassembled WGS sequence"/>
</dbReference>
<feature type="chain" id="PRO_5047404276" description="Hydrophobic surface binding protein" evidence="1">
    <location>
        <begin position="24"/>
        <end position="179"/>
    </location>
</feature>
<evidence type="ECO:0008006" key="4">
    <source>
        <dbReference type="Google" id="ProtNLM"/>
    </source>
</evidence>
<keyword evidence="1" id="KW-0732">Signal</keyword>
<keyword evidence="3" id="KW-1185">Reference proteome</keyword>
<protein>
    <recommendedName>
        <fullName evidence="4">Hydrophobic surface binding protein</fullName>
    </recommendedName>
</protein>
<dbReference type="PANTHER" id="PTHR38123">
    <property type="entry name" value="CELL WALL SERINE-THREONINE-RICH GALACTOMANNOPROTEIN MP1 (AFU_ORTHOLOGUE AFUA_4G03240)"/>
    <property type="match status" value="1"/>
</dbReference>
<dbReference type="PANTHER" id="PTHR38123:SF1">
    <property type="entry name" value="HYDROPHOBIC SURFACE BINDING PROTEIN"/>
    <property type="match status" value="1"/>
</dbReference>
<organism evidence="2 3">
    <name type="scientific">Marasmius crinis-equi</name>
    <dbReference type="NCBI Taxonomy" id="585013"/>
    <lineage>
        <taxon>Eukaryota</taxon>
        <taxon>Fungi</taxon>
        <taxon>Dikarya</taxon>
        <taxon>Basidiomycota</taxon>
        <taxon>Agaricomycotina</taxon>
        <taxon>Agaricomycetes</taxon>
        <taxon>Agaricomycetidae</taxon>
        <taxon>Agaricales</taxon>
        <taxon>Marasmiineae</taxon>
        <taxon>Marasmiaceae</taxon>
        <taxon>Marasmius</taxon>
    </lineage>
</organism>
<dbReference type="Gene3D" id="1.20.1280.140">
    <property type="match status" value="1"/>
</dbReference>
<evidence type="ECO:0000313" key="2">
    <source>
        <dbReference type="EMBL" id="KAL0577781.1"/>
    </source>
</evidence>
<gene>
    <name evidence="2" type="ORF">V5O48_004209</name>
</gene>
<evidence type="ECO:0000256" key="1">
    <source>
        <dbReference type="SAM" id="SignalP"/>
    </source>
</evidence>
<accession>A0ABR3FR86</accession>
<name>A0ABR3FR86_9AGAR</name>